<reference evidence="1 2" key="1">
    <citation type="submission" date="2014-04" db="EMBL/GenBank/DDBJ databases">
        <title>Evolutionary Origins and Diversification of the Mycorrhizal Mutualists.</title>
        <authorList>
            <consortium name="DOE Joint Genome Institute"/>
            <consortium name="Mycorrhizal Genomics Consortium"/>
            <person name="Kohler A."/>
            <person name="Kuo A."/>
            <person name="Nagy L.G."/>
            <person name="Floudas D."/>
            <person name="Copeland A."/>
            <person name="Barry K.W."/>
            <person name="Cichocki N."/>
            <person name="Veneault-Fourrey C."/>
            <person name="LaButti K."/>
            <person name="Lindquist E.A."/>
            <person name="Lipzen A."/>
            <person name="Lundell T."/>
            <person name="Morin E."/>
            <person name="Murat C."/>
            <person name="Riley R."/>
            <person name="Ohm R."/>
            <person name="Sun H."/>
            <person name="Tunlid A."/>
            <person name="Henrissat B."/>
            <person name="Grigoriev I.V."/>
            <person name="Hibbett D.S."/>
            <person name="Martin F."/>
        </authorList>
    </citation>
    <scope>NUCLEOTIDE SEQUENCE [LARGE SCALE GENOMIC DNA]</scope>
    <source>
        <strain evidence="1 2">MD-312</strain>
    </source>
</reference>
<proteinExistence type="predicted"/>
<dbReference type="EMBL" id="KN839852">
    <property type="protein sequence ID" value="KIJ63123.1"/>
    <property type="molecule type" value="Genomic_DNA"/>
</dbReference>
<dbReference type="AlphaFoldDB" id="A0A0C9W7G4"/>
<evidence type="ECO:0000313" key="2">
    <source>
        <dbReference type="Proteomes" id="UP000053820"/>
    </source>
</evidence>
<organism evidence="1 2">
    <name type="scientific">Hydnomerulius pinastri MD-312</name>
    <dbReference type="NCBI Taxonomy" id="994086"/>
    <lineage>
        <taxon>Eukaryota</taxon>
        <taxon>Fungi</taxon>
        <taxon>Dikarya</taxon>
        <taxon>Basidiomycota</taxon>
        <taxon>Agaricomycotina</taxon>
        <taxon>Agaricomycetes</taxon>
        <taxon>Agaricomycetidae</taxon>
        <taxon>Boletales</taxon>
        <taxon>Boletales incertae sedis</taxon>
        <taxon>Leucogyrophana</taxon>
    </lineage>
</organism>
<gene>
    <name evidence="1" type="ORF">HYDPIDRAFT_29812</name>
</gene>
<dbReference type="OrthoDB" id="2986975at2759"/>
<name>A0A0C9W7G4_9AGAM</name>
<protein>
    <submittedName>
        <fullName evidence="1">Uncharacterized protein</fullName>
    </submittedName>
</protein>
<accession>A0A0C9W7G4</accession>
<keyword evidence="2" id="KW-1185">Reference proteome</keyword>
<evidence type="ECO:0000313" key="1">
    <source>
        <dbReference type="EMBL" id="KIJ63123.1"/>
    </source>
</evidence>
<sequence length="149" mass="16667">MSSNSLPTIHLYRTRHMRWSIVDLSREFATATKPSGRKGRRDERAALPGCVELAIGMKVMINVETDLDVANGSRGEITKSVLDEHESTFDPTSSVVILDYPPAYILVKLSHMRATQLEGLEKEVLPLVPLERIFTFGARRKLLLAGSYL</sequence>
<dbReference type="HOGENOM" id="CLU_001324_7_1_1"/>
<dbReference type="Proteomes" id="UP000053820">
    <property type="component" value="Unassembled WGS sequence"/>
</dbReference>